<keyword evidence="3" id="KW-1185">Reference proteome</keyword>
<reference evidence="1" key="1">
    <citation type="journal article" date="2022" name="Data Brief">
        <title>Draft genome sequence data of Gordonia hongkongensis strain EUFUS-Z928 isolated from the octocoral Eunicea fusca.</title>
        <authorList>
            <person name="Sanchez-Suarez J."/>
            <person name="Diaz L."/>
            <person name="Melo-Bolivar J."/>
            <person name="Villamil L."/>
        </authorList>
    </citation>
    <scope>NUCLEOTIDE SEQUENCE</scope>
    <source>
        <strain evidence="1">EUFUS-Z928</strain>
    </source>
</reference>
<dbReference type="EMBL" id="CP121270">
    <property type="protein sequence ID" value="WFP23111.1"/>
    <property type="molecule type" value="Genomic_DNA"/>
</dbReference>
<evidence type="ECO:0000313" key="2">
    <source>
        <dbReference type="EMBL" id="WFP23111.1"/>
    </source>
</evidence>
<organism evidence="2 4">
    <name type="scientific">Gordonia hongkongensis</name>
    <dbReference type="NCBI Taxonomy" id="1701090"/>
    <lineage>
        <taxon>Bacteria</taxon>
        <taxon>Bacillati</taxon>
        <taxon>Actinomycetota</taxon>
        <taxon>Actinomycetes</taxon>
        <taxon>Mycobacteriales</taxon>
        <taxon>Gordoniaceae</taxon>
        <taxon>Gordonia</taxon>
    </lineage>
</organism>
<gene>
    <name evidence="1" type="ORF">L2299_21125</name>
    <name evidence="2" type="ORF">P9A14_13010</name>
</gene>
<evidence type="ECO:0000313" key="3">
    <source>
        <dbReference type="Proteomes" id="UP001152308"/>
    </source>
</evidence>
<reference evidence="1" key="2">
    <citation type="submission" date="2022-01" db="EMBL/GenBank/DDBJ databases">
        <authorList>
            <person name="Sanchez-Suarez J."/>
            <person name="Villamil L."/>
            <person name="Diaz L.E."/>
        </authorList>
    </citation>
    <scope>NUCLEOTIDE SEQUENCE</scope>
    <source>
        <strain evidence="1">EUFUS-Z928</strain>
    </source>
</reference>
<accession>A0AAX3T2D6</accession>
<reference evidence="2" key="3">
    <citation type="submission" date="2023-04" db="EMBL/GenBank/DDBJ databases">
        <title>Complete genome sequence of a phthalic acid esters degrading bacterial strain.</title>
        <authorList>
            <person name="Weng L."/>
            <person name="Jia Y."/>
            <person name="Ren L."/>
        </authorList>
    </citation>
    <scope>NUCLEOTIDE SEQUENCE</scope>
    <source>
        <strain evidence="2">RL-LY01</strain>
    </source>
</reference>
<evidence type="ECO:0000313" key="4">
    <source>
        <dbReference type="Proteomes" id="UP001213504"/>
    </source>
</evidence>
<dbReference type="AlphaFoldDB" id="A0AAX3T2D6"/>
<evidence type="ECO:0000313" key="1">
    <source>
        <dbReference type="EMBL" id="MDF6103553.1"/>
    </source>
</evidence>
<proteinExistence type="predicted"/>
<dbReference type="EMBL" id="JAKJLQ010000025">
    <property type="protein sequence ID" value="MDF6103553.1"/>
    <property type="molecule type" value="Genomic_DNA"/>
</dbReference>
<dbReference type="Proteomes" id="UP001213504">
    <property type="component" value="Chromosome"/>
</dbReference>
<dbReference type="Proteomes" id="UP001152308">
    <property type="component" value="Unassembled WGS sequence"/>
</dbReference>
<protein>
    <submittedName>
        <fullName evidence="2">Uncharacterized protein</fullName>
    </submittedName>
</protein>
<sequence length="186" mass="20637">MGWVHESATHLHEAALVPFFEDGAESHGSTMVDGVDYEIVGTGRHPDEDRRRPSAEIVGWLLSCNCARRTSSDVSTWTDPVQWTRVPSASLEDLARHQVFAPDIDLDVNVRPDVAAAAQALWRREHLDSIDIDDEIRAAVEARRDADALLDAAVAKARRLGRSWADIGAATGMTRQSANERWKDRT</sequence>
<name>A0AAX3T2D6_9ACTN</name>
<dbReference type="RefSeq" id="WP_171011585.1">
    <property type="nucleotide sequence ID" value="NZ_CP121270.1"/>
</dbReference>